<dbReference type="Gene3D" id="3.40.50.720">
    <property type="entry name" value="NAD(P)-binding Rossmann-like Domain"/>
    <property type="match status" value="1"/>
</dbReference>
<dbReference type="FunFam" id="3.40.50.720:FF:000150">
    <property type="entry name" value="UDP-glucuronic acid decarboxylase 6"/>
    <property type="match status" value="1"/>
</dbReference>
<evidence type="ECO:0000259" key="16">
    <source>
        <dbReference type="Pfam" id="PF16363"/>
    </source>
</evidence>
<keyword evidence="13" id="KW-0333">Golgi apparatus</keyword>
<dbReference type="GO" id="GO:0033320">
    <property type="term" value="P:UDP-D-xylose biosynthetic process"/>
    <property type="evidence" value="ECO:0007669"/>
    <property type="project" value="UniProtKB-UniPathway"/>
</dbReference>
<reference evidence="17" key="1">
    <citation type="submission" date="2010-07" db="EMBL/GenBank/DDBJ databases">
        <title>The complete genome of Methanosalsum zhilinae DSM 4017.</title>
        <authorList>
            <consortium name="US DOE Joint Genome Institute (JGI-PGF)"/>
            <person name="Lucas S."/>
            <person name="Copeland A."/>
            <person name="Lapidus A."/>
            <person name="Glavina del Rio T."/>
            <person name="Dalin E."/>
            <person name="Tice H."/>
            <person name="Bruce D."/>
            <person name="Goodwin L."/>
            <person name="Pitluck S."/>
            <person name="Kyrpides N."/>
            <person name="Mavromatis K."/>
            <person name="Ovchinnikova G."/>
            <person name="Daligault H."/>
            <person name="Detter J.C."/>
            <person name="Han C."/>
            <person name="Tapia R."/>
            <person name="Larimer F."/>
            <person name="Land M."/>
            <person name="Hauser L."/>
            <person name="Markowitz V."/>
            <person name="Cheng J.-F."/>
            <person name="Hugenholtz P."/>
            <person name="Woyke T."/>
            <person name="Wu D."/>
            <person name="Spring S."/>
            <person name="Schueler E."/>
            <person name="Brambilla E."/>
            <person name="Klenk H.-P."/>
            <person name="Eisen J.A."/>
        </authorList>
    </citation>
    <scope>NUCLEOTIDE SEQUENCE</scope>
    <source>
        <strain evidence="17">DSM 4017</strain>
    </source>
</reference>
<evidence type="ECO:0000256" key="14">
    <source>
        <dbReference type="ARBA" id="ARBA00023136"/>
    </source>
</evidence>
<dbReference type="GO" id="GO:0048040">
    <property type="term" value="F:UDP-glucuronate decarboxylase activity"/>
    <property type="evidence" value="ECO:0007669"/>
    <property type="project" value="UniProtKB-EC"/>
</dbReference>
<evidence type="ECO:0000256" key="5">
    <source>
        <dbReference type="ARBA" id="ARBA00007505"/>
    </source>
</evidence>
<keyword evidence="11" id="KW-1133">Transmembrane helix</keyword>
<comment type="pathway">
    <text evidence="4">Nucleotide-sugar biosynthesis; UDP-alpha-D-xylose biosynthesis; UDP-alpha-D-xylose from UDP-alpha-D-glucuronate: step 1/1.</text>
</comment>
<keyword evidence="12" id="KW-0520">NAD</keyword>
<dbReference type="PANTHER" id="PTHR43078">
    <property type="entry name" value="UDP-GLUCURONIC ACID DECARBOXYLASE-RELATED"/>
    <property type="match status" value="1"/>
</dbReference>
<dbReference type="GO" id="GO:0070403">
    <property type="term" value="F:NAD+ binding"/>
    <property type="evidence" value="ECO:0007669"/>
    <property type="project" value="InterPro"/>
</dbReference>
<evidence type="ECO:0000256" key="8">
    <source>
        <dbReference type="ARBA" id="ARBA00022692"/>
    </source>
</evidence>
<evidence type="ECO:0000256" key="13">
    <source>
        <dbReference type="ARBA" id="ARBA00023034"/>
    </source>
</evidence>
<dbReference type="Proteomes" id="UP000006622">
    <property type="component" value="Chromosome"/>
</dbReference>
<keyword evidence="7" id="KW-0963">Cytoplasm</keyword>
<evidence type="ECO:0000256" key="15">
    <source>
        <dbReference type="ARBA" id="ARBA00023239"/>
    </source>
</evidence>
<keyword evidence="18" id="KW-1185">Reference proteome</keyword>
<keyword evidence="14" id="KW-0472">Membrane</keyword>
<dbReference type="GO" id="GO:0042732">
    <property type="term" value="P:D-xylose metabolic process"/>
    <property type="evidence" value="ECO:0007669"/>
    <property type="project" value="InterPro"/>
</dbReference>
<name>F7XPV8_METZD</name>
<sequence length="314" mass="35707">MKKQILVTGGAGFIGSHLCEKLLQNGHEVICVDNFFTGKKRNITHLMDNHYFEVLRHDINDPISVEVDEIYNLACPASPIYYQRDPVQTTKTSVMGAINVLDLAKRLDVKILQASTSEVYGDPELHPQPETYRGNVNPVGPRACYDEGKRCAETLFFDYKRQYDLDIKIIRIFNTYGPKMHPKDGRVVSNFIVQALNDDDITIYGNGTQTRCFCYVDDLVDGIINMMNKPRDFNGPVNLGNPEEYRILDLASKIMQLTNSNSELVYKPLPEDDPVKRKPDIDLAKKELGWEPKVSLEEGLKKTISYFKELLPGK</sequence>
<dbReference type="InterPro" id="IPR044516">
    <property type="entry name" value="UXS-like"/>
</dbReference>
<dbReference type="InterPro" id="IPR016040">
    <property type="entry name" value="NAD(P)-bd_dom"/>
</dbReference>
<gene>
    <name evidence="17" type="ordered locus">Mzhil_1643</name>
</gene>
<feature type="domain" description="NAD(P)-binding" evidence="16">
    <location>
        <begin position="6"/>
        <end position="303"/>
    </location>
</feature>
<accession>F7XPV8</accession>
<dbReference type="GO" id="GO:0005737">
    <property type="term" value="C:cytoplasm"/>
    <property type="evidence" value="ECO:0007669"/>
    <property type="project" value="UniProtKB-SubCell"/>
</dbReference>
<evidence type="ECO:0000256" key="7">
    <source>
        <dbReference type="ARBA" id="ARBA00022490"/>
    </source>
</evidence>
<keyword evidence="10" id="KW-0735">Signal-anchor</keyword>
<evidence type="ECO:0000313" key="17">
    <source>
        <dbReference type="EMBL" id="AEH61479.1"/>
    </source>
</evidence>
<keyword evidence="15" id="KW-0456">Lyase</keyword>
<comment type="cofactor">
    <cofactor evidence="1">
        <name>NAD(+)</name>
        <dbReference type="ChEBI" id="CHEBI:57540"/>
    </cofactor>
</comment>
<keyword evidence="8" id="KW-0812">Transmembrane</keyword>
<organism evidence="17 18">
    <name type="scientific">Methanosalsum zhilinae (strain DSM 4017 / NBRC 107636 / OCM 62 / WeN5)</name>
    <name type="common">Methanohalophilus zhilinae</name>
    <dbReference type="NCBI Taxonomy" id="679901"/>
    <lineage>
        <taxon>Archaea</taxon>
        <taxon>Methanobacteriati</taxon>
        <taxon>Methanobacteriota</taxon>
        <taxon>Stenosarchaea group</taxon>
        <taxon>Methanomicrobia</taxon>
        <taxon>Methanosarcinales</taxon>
        <taxon>Methanosarcinaceae</taxon>
        <taxon>Methanosalsum</taxon>
    </lineage>
</organism>
<evidence type="ECO:0000256" key="3">
    <source>
        <dbReference type="ARBA" id="ARBA00004496"/>
    </source>
</evidence>
<comment type="similarity">
    <text evidence="5">Belongs to the NAD(P)-dependent epimerase/dehydratase family. UDP-glucuronic acid decarboxylase subfamily.</text>
</comment>
<evidence type="ECO:0000256" key="10">
    <source>
        <dbReference type="ARBA" id="ARBA00022968"/>
    </source>
</evidence>
<evidence type="ECO:0000256" key="9">
    <source>
        <dbReference type="ARBA" id="ARBA00022793"/>
    </source>
</evidence>
<evidence type="ECO:0000256" key="6">
    <source>
        <dbReference type="ARBA" id="ARBA00012290"/>
    </source>
</evidence>
<dbReference type="InterPro" id="IPR036291">
    <property type="entry name" value="NAD(P)-bd_dom_sf"/>
</dbReference>
<dbReference type="PANTHER" id="PTHR43078:SF6">
    <property type="entry name" value="UDP-GLUCURONIC ACID DECARBOXYLASE 1"/>
    <property type="match status" value="1"/>
</dbReference>
<dbReference type="KEGG" id="mzh:Mzhil_1643"/>
<evidence type="ECO:0000256" key="1">
    <source>
        <dbReference type="ARBA" id="ARBA00001911"/>
    </source>
</evidence>
<evidence type="ECO:0000256" key="4">
    <source>
        <dbReference type="ARBA" id="ARBA00005100"/>
    </source>
</evidence>
<evidence type="ECO:0000313" key="18">
    <source>
        <dbReference type="Proteomes" id="UP000006622"/>
    </source>
</evidence>
<evidence type="ECO:0000256" key="2">
    <source>
        <dbReference type="ARBA" id="ARBA00004447"/>
    </source>
</evidence>
<dbReference type="EMBL" id="CP002101">
    <property type="protein sequence ID" value="AEH61479.1"/>
    <property type="molecule type" value="Genomic_DNA"/>
</dbReference>
<dbReference type="STRING" id="679901.Mzhil_1643"/>
<dbReference type="AlphaFoldDB" id="F7XPV8"/>
<proteinExistence type="inferred from homology"/>
<evidence type="ECO:0000256" key="11">
    <source>
        <dbReference type="ARBA" id="ARBA00022989"/>
    </source>
</evidence>
<evidence type="ECO:0000256" key="12">
    <source>
        <dbReference type="ARBA" id="ARBA00023027"/>
    </source>
</evidence>
<dbReference type="UniPathway" id="UPA00796">
    <property type="reaction ID" value="UER00771"/>
</dbReference>
<dbReference type="Pfam" id="PF16363">
    <property type="entry name" value="GDP_Man_Dehyd"/>
    <property type="match status" value="1"/>
</dbReference>
<keyword evidence="9" id="KW-0210">Decarboxylase</keyword>
<comment type="subcellular location">
    <subcellularLocation>
        <location evidence="3">Cytoplasm</location>
    </subcellularLocation>
    <subcellularLocation>
        <location evidence="2">Golgi apparatus</location>
        <location evidence="2">Golgi stack membrane</location>
        <topology evidence="2">Single-pass type II membrane protein</topology>
    </subcellularLocation>
</comment>
<dbReference type="EC" id="4.1.1.35" evidence="6"/>
<dbReference type="HOGENOM" id="CLU_007383_26_1_2"/>
<dbReference type="CDD" id="cd05230">
    <property type="entry name" value="UGD_SDR_e"/>
    <property type="match status" value="1"/>
</dbReference>
<dbReference type="SUPFAM" id="SSF51735">
    <property type="entry name" value="NAD(P)-binding Rossmann-fold domains"/>
    <property type="match status" value="1"/>
</dbReference>
<protein>
    <recommendedName>
        <fullName evidence="6">UDP-glucuronate decarboxylase</fullName>
        <ecNumber evidence="6">4.1.1.35</ecNumber>
    </recommendedName>
</protein>